<dbReference type="CDD" id="cd19433">
    <property type="entry name" value="lipocalin_CpcS-CpeS"/>
    <property type="match status" value="1"/>
</dbReference>
<dbReference type="AlphaFoldDB" id="A0A2A2TAI4"/>
<dbReference type="Proteomes" id="UP000218238">
    <property type="component" value="Unassembled WGS sequence"/>
</dbReference>
<dbReference type="Gene3D" id="2.40.128.20">
    <property type="match status" value="1"/>
</dbReference>
<name>A0A2A2TAI4_9CYAN</name>
<comment type="function">
    <text evidence="3">Covalently attaches a chromophore to Cys residue(s) of phycobiliproteins.</text>
</comment>
<sequence>MTTPPQIAQYAIESLVESFFRETEGNWRSERRYYTLKSGEVEEVVSEITIAFLPKGSAELVQLAQKHELADTNALVCGSQVTWISNYSQPGRKPVTGSTVFGIRENILYRDRGFATSKPVAAEYLMREAKTMHLRTEYGGSAFEEEIKLIGTNYRTRQTIISRAGEEIMIGQYLERRVMS</sequence>
<dbReference type="RefSeq" id="WP_095724838.1">
    <property type="nucleotide sequence ID" value="NZ_NTFS01000567.1"/>
</dbReference>
<protein>
    <recommendedName>
        <fullName evidence="3">Chromophore lyase CpcS/CpeS</fullName>
        <ecNumber evidence="3">4.-.-.-</ecNumber>
    </recommendedName>
</protein>
<dbReference type="OrthoDB" id="484684at2"/>
<dbReference type="EMBL" id="NTFS01000567">
    <property type="protein sequence ID" value="PAX48243.1"/>
    <property type="molecule type" value="Genomic_DNA"/>
</dbReference>
<dbReference type="GO" id="GO:0017006">
    <property type="term" value="P:protein-tetrapyrrole linkage"/>
    <property type="evidence" value="ECO:0007669"/>
    <property type="project" value="UniProtKB-UniRule"/>
</dbReference>
<dbReference type="InterPro" id="IPR012674">
    <property type="entry name" value="Calycin"/>
</dbReference>
<proteinExistence type="inferred from homology"/>
<dbReference type="GO" id="GO:0016829">
    <property type="term" value="F:lyase activity"/>
    <property type="evidence" value="ECO:0007669"/>
    <property type="project" value="UniProtKB-KW"/>
</dbReference>
<reference evidence="4 5" key="1">
    <citation type="submission" date="2017-08" db="EMBL/GenBank/DDBJ databases">
        <title>Draft genome sequence of filamentous cyanobacterium Calothrix elsteri CCALA 953.</title>
        <authorList>
            <person name="Gagunashvili A.N."/>
            <person name="Elster J."/>
            <person name="Andresson O.S."/>
        </authorList>
    </citation>
    <scope>NUCLEOTIDE SEQUENCE [LARGE SCALE GENOMIC DNA]</scope>
    <source>
        <strain evidence="4 5">CCALA 953</strain>
    </source>
</reference>
<gene>
    <name evidence="3" type="primary">cpcS</name>
    <name evidence="4" type="ORF">CK510_28440</name>
</gene>
<dbReference type="InterPro" id="IPR018536">
    <property type="entry name" value="CpcS/CpeS"/>
</dbReference>
<evidence type="ECO:0000256" key="3">
    <source>
        <dbReference type="HAMAP-Rule" id="MF_01459"/>
    </source>
</evidence>
<dbReference type="EC" id="4.-.-.-" evidence="3"/>
<comment type="caution">
    <text evidence="4">The sequence shown here is derived from an EMBL/GenBank/DDBJ whole genome shotgun (WGS) entry which is preliminary data.</text>
</comment>
<accession>A0A2A2TAI4</accession>
<keyword evidence="5" id="KW-1185">Reference proteome</keyword>
<evidence type="ECO:0000313" key="4">
    <source>
        <dbReference type="EMBL" id="PAX48243.1"/>
    </source>
</evidence>
<organism evidence="4 5">
    <name type="scientific">Brunnivagina elsteri CCALA 953</name>
    <dbReference type="NCBI Taxonomy" id="987040"/>
    <lineage>
        <taxon>Bacteria</taxon>
        <taxon>Bacillati</taxon>
        <taxon>Cyanobacteriota</taxon>
        <taxon>Cyanophyceae</taxon>
        <taxon>Nostocales</taxon>
        <taxon>Calotrichaceae</taxon>
        <taxon>Brunnivagina</taxon>
    </lineage>
</organism>
<comment type="similarity">
    <text evidence="1 3">Belongs to the CpcS/CpeS biliprotein lyase family.</text>
</comment>
<dbReference type="Pfam" id="PF09367">
    <property type="entry name" value="CpeS"/>
    <property type="match status" value="1"/>
</dbReference>
<evidence type="ECO:0000313" key="5">
    <source>
        <dbReference type="Proteomes" id="UP000218238"/>
    </source>
</evidence>
<dbReference type="HAMAP" id="MF_01459">
    <property type="entry name" value="Chrphore_lyase_CpxS"/>
    <property type="match status" value="1"/>
</dbReference>
<evidence type="ECO:0000256" key="2">
    <source>
        <dbReference type="ARBA" id="ARBA00023239"/>
    </source>
</evidence>
<evidence type="ECO:0000256" key="1">
    <source>
        <dbReference type="ARBA" id="ARBA00010681"/>
    </source>
</evidence>
<keyword evidence="2 3" id="KW-0456">Lyase</keyword>